<accession>A0A9N8ZDM6</accession>
<dbReference type="AlphaFoldDB" id="A0A9N8ZDM6"/>
<dbReference type="GO" id="GO:0043657">
    <property type="term" value="C:host cell"/>
    <property type="evidence" value="ECO:0007669"/>
    <property type="project" value="UniProtKB-SubCell"/>
</dbReference>
<name>A0A9N8ZDM6_9GLOM</name>
<evidence type="ECO:0000313" key="6">
    <source>
        <dbReference type="Proteomes" id="UP000789405"/>
    </source>
</evidence>
<sequence length="369" mass="42562">MLFCLVLGDAVKNAFMIDINKDMTISHLKNLIKEKKKNTFQNVDADDLVLWKITAISINKETMKMKICIDINIEKELGGTRLLPSEAIKDHFKELESKDIQIIIQPSTIASLSIDNIINAGLKMEKVNSPSVTMDKYIERPHLRYFIQDRLENNIDAFMRESCCPNDYQGISISENNFKVIYIFFQINHFIVDFEKRPEPNPTTKCYPHILEHEELVSQYLALLISTYCLARNSAMNLQTVLLAIWHFCQISKQSKLLILLQLDEYQHDQYLLTVILWFISSLNCDKNIKQLDALIVSICTGTALTKIEKPGDPEHLNITDYKVYDIPISLMDIEALLDFIDSVIEYKTNKFNLISHENPLYHILIGAV</sequence>
<evidence type="ECO:0000256" key="3">
    <source>
        <dbReference type="ARBA" id="ARBA00022525"/>
    </source>
</evidence>
<protein>
    <submittedName>
        <fullName evidence="5">11050_t:CDS:1</fullName>
    </submittedName>
</protein>
<dbReference type="GO" id="GO:0005576">
    <property type="term" value="C:extracellular region"/>
    <property type="evidence" value="ECO:0007669"/>
    <property type="project" value="UniProtKB-SubCell"/>
</dbReference>
<keyword evidence="3" id="KW-0964">Secreted</keyword>
<evidence type="ECO:0000256" key="1">
    <source>
        <dbReference type="ARBA" id="ARBA00004340"/>
    </source>
</evidence>
<comment type="caution">
    <text evidence="5">The sequence shown here is derived from an EMBL/GenBank/DDBJ whole genome shotgun (WGS) entry which is preliminary data.</text>
</comment>
<dbReference type="InterPro" id="IPR045379">
    <property type="entry name" value="Crinkler_N"/>
</dbReference>
<evidence type="ECO:0000313" key="5">
    <source>
        <dbReference type="EMBL" id="CAG8492044.1"/>
    </source>
</evidence>
<dbReference type="OrthoDB" id="2409492at2759"/>
<reference evidence="5" key="1">
    <citation type="submission" date="2021-06" db="EMBL/GenBank/DDBJ databases">
        <authorList>
            <person name="Kallberg Y."/>
            <person name="Tangrot J."/>
            <person name="Rosling A."/>
        </authorList>
    </citation>
    <scope>NUCLEOTIDE SEQUENCE</scope>
    <source>
        <strain evidence="5">MA453B</strain>
    </source>
</reference>
<comment type="subcellular location">
    <subcellularLocation>
        <location evidence="1">Host cell</location>
    </subcellularLocation>
    <subcellularLocation>
        <location evidence="2">Secreted</location>
    </subcellularLocation>
</comment>
<proteinExistence type="predicted"/>
<organism evidence="5 6">
    <name type="scientific">Dentiscutata erythropus</name>
    <dbReference type="NCBI Taxonomy" id="1348616"/>
    <lineage>
        <taxon>Eukaryota</taxon>
        <taxon>Fungi</taxon>
        <taxon>Fungi incertae sedis</taxon>
        <taxon>Mucoromycota</taxon>
        <taxon>Glomeromycotina</taxon>
        <taxon>Glomeromycetes</taxon>
        <taxon>Diversisporales</taxon>
        <taxon>Gigasporaceae</taxon>
        <taxon>Dentiscutata</taxon>
    </lineage>
</organism>
<dbReference type="Pfam" id="PF20147">
    <property type="entry name" value="Crinkler"/>
    <property type="match status" value="1"/>
</dbReference>
<gene>
    <name evidence="5" type="ORF">DERYTH_LOCUS2463</name>
</gene>
<evidence type="ECO:0000256" key="2">
    <source>
        <dbReference type="ARBA" id="ARBA00004613"/>
    </source>
</evidence>
<dbReference type="EMBL" id="CAJVPY010000789">
    <property type="protein sequence ID" value="CAG8492044.1"/>
    <property type="molecule type" value="Genomic_DNA"/>
</dbReference>
<dbReference type="Proteomes" id="UP000789405">
    <property type="component" value="Unassembled WGS sequence"/>
</dbReference>
<evidence type="ECO:0000259" key="4">
    <source>
        <dbReference type="Pfam" id="PF20147"/>
    </source>
</evidence>
<feature type="domain" description="Crinkler effector protein N-terminal" evidence="4">
    <location>
        <begin position="2"/>
        <end position="105"/>
    </location>
</feature>
<keyword evidence="6" id="KW-1185">Reference proteome</keyword>